<dbReference type="PROSITE" id="PS50104">
    <property type="entry name" value="TIR"/>
    <property type="match status" value="1"/>
</dbReference>
<feature type="region of interest" description="Disordered" evidence="3">
    <location>
        <begin position="1"/>
        <end position="34"/>
    </location>
</feature>
<dbReference type="GO" id="GO:0043531">
    <property type="term" value="F:ADP binding"/>
    <property type="evidence" value="ECO:0007669"/>
    <property type="project" value="InterPro"/>
</dbReference>
<dbReference type="EMBL" id="CM031838">
    <property type="protein sequence ID" value="KAG6678799.1"/>
    <property type="molecule type" value="Genomic_DNA"/>
</dbReference>
<dbReference type="Pfam" id="PF01582">
    <property type="entry name" value="TIR"/>
    <property type="match status" value="1"/>
</dbReference>
<dbReference type="SMART" id="SM00382">
    <property type="entry name" value="AAA"/>
    <property type="match status" value="1"/>
</dbReference>
<comment type="caution">
    <text evidence="5">The sequence shown here is derived from an EMBL/GenBank/DDBJ whole genome shotgun (WGS) entry which is preliminary data.</text>
</comment>
<evidence type="ECO:0000256" key="3">
    <source>
        <dbReference type="SAM" id="MobiDB-lite"/>
    </source>
</evidence>
<dbReference type="AlphaFoldDB" id="A0A922ACI2"/>
<feature type="domain" description="TIR" evidence="4">
    <location>
        <begin position="34"/>
        <end position="201"/>
    </location>
</feature>
<dbReference type="InterPro" id="IPR003593">
    <property type="entry name" value="AAA+_ATPase"/>
</dbReference>
<evidence type="ECO:0000313" key="5">
    <source>
        <dbReference type="EMBL" id="KAG6678799.1"/>
    </source>
</evidence>
<organism evidence="5 6">
    <name type="scientific">Carya illinoinensis</name>
    <name type="common">Pecan</name>
    <dbReference type="NCBI Taxonomy" id="32201"/>
    <lineage>
        <taxon>Eukaryota</taxon>
        <taxon>Viridiplantae</taxon>
        <taxon>Streptophyta</taxon>
        <taxon>Embryophyta</taxon>
        <taxon>Tracheophyta</taxon>
        <taxon>Spermatophyta</taxon>
        <taxon>Magnoliopsida</taxon>
        <taxon>eudicotyledons</taxon>
        <taxon>Gunneridae</taxon>
        <taxon>Pentapetalae</taxon>
        <taxon>rosids</taxon>
        <taxon>fabids</taxon>
        <taxon>Fagales</taxon>
        <taxon>Juglandaceae</taxon>
        <taxon>Carya</taxon>
    </lineage>
</organism>
<evidence type="ECO:0000259" key="4">
    <source>
        <dbReference type="PROSITE" id="PS50104"/>
    </source>
</evidence>
<dbReference type="InterPro" id="IPR058192">
    <property type="entry name" value="WHD_ROQ1-like"/>
</dbReference>
<name>A0A922ACI2_CARIL</name>
<reference evidence="5" key="1">
    <citation type="submission" date="2021-01" db="EMBL/GenBank/DDBJ databases">
        <authorList>
            <person name="Lovell J.T."/>
            <person name="Bentley N."/>
            <person name="Bhattarai G."/>
            <person name="Jenkins J.W."/>
            <person name="Sreedasyam A."/>
            <person name="Alarcon Y."/>
            <person name="Bock C."/>
            <person name="Boston L."/>
            <person name="Carlson J."/>
            <person name="Cervantes K."/>
            <person name="Clermont K."/>
            <person name="Krom N."/>
            <person name="Kubenka K."/>
            <person name="Mamidi S."/>
            <person name="Mattison C."/>
            <person name="Monteros M."/>
            <person name="Pisani C."/>
            <person name="Plott C."/>
            <person name="Rajasekar S."/>
            <person name="Rhein H.S."/>
            <person name="Rohla C."/>
            <person name="Song M."/>
            <person name="Hilaire R.S."/>
            <person name="Shu S."/>
            <person name="Wells L."/>
            <person name="Wang X."/>
            <person name="Webber J."/>
            <person name="Heerema R.J."/>
            <person name="Klein P."/>
            <person name="Conner P."/>
            <person name="Grauke L."/>
            <person name="Grimwood J."/>
            <person name="Schmutz J."/>
            <person name="Randall J.J."/>
        </authorList>
    </citation>
    <scope>NUCLEOTIDE SEQUENCE</scope>
    <source>
        <tissue evidence="5">Leaf</tissue>
    </source>
</reference>
<proteinExistence type="predicted"/>
<dbReference type="Pfam" id="PF23282">
    <property type="entry name" value="WHD_ROQ1"/>
    <property type="match status" value="1"/>
</dbReference>
<dbReference type="GO" id="GO:0007165">
    <property type="term" value="P:signal transduction"/>
    <property type="evidence" value="ECO:0007669"/>
    <property type="project" value="InterPro"/>
</dbReference>
<dbReference type="PANTHER" id="PTHR11017:SF559">
    <property type="entry name" value="DISEASE RESISTANCE PROTEIN CHL1"/>
    <property type="match status" value="1"/>
</dbReference>
<sequence length="1151" mass="132366">MADQRHSSSTNSSCSGEDEKIITSSSPSSSTPRSKHGVFLSFHGKDTRMSFTDHLYIDLKRKGILVFRDNERLKRGKCISQELWQAIQESQYAIVIFSANYASSKWCLMELAEIVEWKKKMNLTIIPIFYHVDPSDVRNQRGTFAEAFTAHEKDPEVDIKEIDTWRDACREVGKIAGEHVHEDRYESTIIQKISGIIFYNYTRLNILIHDYQKLVGINSSVEEMMKKLHMESNDVRFLGIHGMGGVGKTTLAEIIYYRVSCQFEGSIFISCIREESRTRGLASLQKQLLSMIMQEELHIWDHHQGIMVIRTRLQNKKVLIVLDDVDSEKQLMALAANWKWFGPGSRVIITCRDSHLLITHGVNDVYKVELLQTTDALRLFSLSAFKQTHPLENYNELSMDFVNYAQGLPLALKVLGSFLLGRTIDAWKSARDQLEATPNKELMNILQISFDGLEESQQKLFLDVACFSQGRWPLDDNLTEIYPNIDIEVLVDKSLVSKSKYAGLIMHDLLKRMGWEIVRRECREEPGRRSRLFRAEDVCDVLKNDAGTDAIEGIDLDFFDHEAKHSFNINAKAFSKMRKLRFLQFGHLGFTKWCGNPLKYMPSDMLRVLHWLECPSKSWPSSFQPKNLTILSMPSSRFKRLWKGLMVLDNLKYLYLSGSWNLIETPDLSGAPKLEIIDFSYCTSLCKVHPSIKLLKGLQKLKMSGTRIKKLWKGLAVLNNLKYLNLRNSKNLIEIPDLTGTPNLEEIYIKGCISLCELHPSIKVLKRLKRLSLNHCECLTRLVNFPDIQGDMTSLKSFYFSKPPNLLSSFMSFPGLRDLELRDCKNISIFPSVICSLSSLEILRLYGWPRLEKFPDLSSLECLTRLEAYGTAITQVPSVNLIPRSIRSFKLEGRKRMPHKSRDFPIFINDCSLPKQSSYPTNHDIGSPIEYEMEEMLEVEALQINFGSVGKYTSDIIFADTVMINGWSLGSRIPEWVQNTSNGSSVKIELDGIMKGMDCAIFIVCDYHQFHSPEGTSISSLFKERTYVKFKFCFETDDGSLEDCFYQLNWFPPFTDICFVRPIVFWAYTRTPRFFKRWKSNNLDKQSFIKISVTAEIISFLHQIPLMELEVKECGMHLKCPDDADLGLGSDLDSYRQFYSAWKCGMTRNDD</sequence>
<dbReference type="SMART" id="SM00255">
    <property type="entry name" value="TIR"/>
    <property type="match status" value="1"/>
</dbReference>
<evidence type="ECO:0000256" key="1">
    <source>
        <dbReference type="ARBA" id="ARBA00022737"/>
    </source>
</evidence>
<dbReference type="PANTHER" id="PTHR11017">
    <property type="entry name" value="LEUCINE-RICH REPEAT-CONTAINING PROTEIN"/>
    <property type="match status" value="1"/>
</dbReference>
<gene>
    <name evidence="5" type="ORF">I3842_14G099400</name>
</gene>
<evidence type="ECO:0000256" key="2">
    <source>
        <dbReference type="ARBA" id="ARBA00023027"/>
    </source>
</evidence>
<dbReference type="InterPro" id="IPR002182">
    <property type="entry name" value="NB-ARC"/>
</dbReference>
<dbReference type="InterPro" id="IPR044974">
    <property type="entry name" value="Disease_R_plants"/>
</dbReference>
<feature type="compositionally biased region" description="Low complexity" evidence="3">
    <location>
        <begin position="23"/>
        <end position="32"/>
    </location>
</feature>
<evidence type="ECO:0000313" key="6">
    <source>
        <dbReference type="Proteomes" id="UP000811246"/>
    </source>
</evidence>
<protein>
    <recommendedName>
        <fullName evidence="4">TIR domain-containing protein</fullName>
    </recommendedName>
</protein>
<dbReference type="EMBL" id="CM031838">
    <property type="protein sequence ID" value="KAG6678800.1"/>
    <property type="molecule type" value="Genomic_DNA"/>
</dbReference>
<dbReference type="Pfam" id="PF00931">
    <property type="entry name" value="NB-ARC"/>
    <property type="match status" value="1"/>
</dbReference>
<dbReference type="FunFam" id="3.40.50.10140:FF:000007">
    <property type="entry name" value="Disease resistance protein (TIR-NBS-LRR class)"/>
    <property type="match status" value="1"/>
</dbReference>
<keyword evidence="2" id="KW-0520">NAD</keyword>
<dbReference type="GO" id="GO:0006952">
    <property type="term" value="P:defense response"/>
    <property type="evidence" value="ECO:0007669"/>
    <property type="project" value="InterPro"/>
</dbReference>
<dbReference type="EMBL" id="CM031838">
    <property type="protein sequence ID" value="KAG6678798.1"/>
    <property type="molecule type" value="Genomic_DNA"/>
</dbReference>
<dbReference type="InterPro" id="IPR000157">
    <property type="entry name" value="TIR_dom"/>
</dbReference>
<dbReference type="Proteomes" id="UP000811246">
    <property type="component" value="Chromosome 14"/>
</dbReference>
<accession>A0A922ACI2</accession>
<keyword evidence="1" id="KW-0677">Repeat</keyword>